<proteinExistence type="predicted"/>
<dbReference type="STRING" id="45072.Lqua_2941"/>
<evidence type="ECO:0000313" key="4">
    <source>
        <dbReference type="Proteomes" id="UP000054639"/>
    </source>
</evidence>
<reference evidence="2 4" key="1">
    <citation type="submission" date="2015-11" db="EMBL/GenBank/DDBJ databases">
        <title>Genomic analysis of 38 Legionella species identifies large and diverse effector repertoires.</title>
        <authorList>
            <person name="Burstein D."/>
            <person name="Amaro F."/>
            <person name="Zusman T."/>
            <person name="Lifshitz Z."/>
            <person name="Cohen O."/>
            <person name="Gilbert J.A."/>
            <person name="Pupko T."/>
            <person name="Shuman H.A."/>
            <person name="Segal G."/>
        </authorList>
    </citation>
    <scope>NUCLEOTIDE SEQUENCE [LARGE SCALE GENOMIC DNA]</scope>
    <source>
        <strain evidence="2 4">ATCC 49507</strain>
    </source>
</reference>
<feature type="signal peptide" evidence="1">
    <location>
        <begin position="1"/>
        <end position="18"/>
    </location>
</feature>
<reference evidence="3 5" key="2">
    <citation type="submission" date="2018-06" db="EMBL/GenBank/DDBJ databases">
        <authorList>
            <consortium name="Pathogen Informatics"/>
            <person name="Doyle S."/>
        </authorList>
    </citation>
    <scope>NUCLEOTIDE SEQUENCE [LARGE SCALE GENOMIC DNA]</scope>
    <source>
        <strain evidence="3 5">NCTC12376</strain>
    </source>
</reference>
<gene>
    <name evidence="3" type="primary">lvrE</name>
    <name evidence="2" type="synonym">lvrE_2</name>
    <name evidence="2" type="ORF">Lqua_2941</name>
    <name evidence="3" type="ORF">NCTC12376_03368</name>
</gene>
<dbReference type="AlphaFoldDB" id="A0A378PEH0"/>
<dbReference type="RefSeq" id="WP_058475069.1">
    <property type="nucleotide sequence ID" value="NZ_CAAAIL010000017.1"/>
</dbReference>
<evidence type="ECO:0000313" key="5">
    <source>
        <dbReference type="Proteomes" id="UP000254230"/>
    </source>
</evidence>
<evidence type="ECO:0000313" key="2">
    <source>
        <dbReference type="EMBL" id="KTD44121.1"/>
    </source>
</evidence>
<organism evidence="3 5">
    <name type="scientific">Legionella quateirensis</name>
    <dbReference type="NCBI Taxonomy" id="45072"/>
    <lineage>
        <taxon>Bacteria</taxon>
        <taxon>Pseudomonadati</taxon>
        <taxon>Pseudomonadota</taxon>
        <taxon>Gammaproteobacteria</taxon>
        <taxon>Legionellales</taxon>
        <taxon>Legionellaceae</taxon>
        <taxon>Legionella</taxon>
    </lineage>
</organism>
<name>A0A378PEH0_9GAMM</name>
<dbReference type="Proteomes" id="UP000054639">
    <property type="component" value="Unassembled WGS sequence"/>
</dbReference>
<dbReference type="EMBL" id="LNYR01000043">
    <property type="protein sequence ID" value="KTD44121.1"/>
    <property type="molecule type" value="Genomic_DNA"/>
</dbReference>
<keyword evidence="4" id="KW-1185">Reference proteome</keyword>
<sequence length="246" mass="26400">MNKSILTIMLLTSLNAHASHTGLWRAIGALGGQISALQAQVNQLPQPIHYQAGPGIEIQGAVITAKLSNQHHIGEEYRGGIVFYVDETGQHGLIASKRDVLSDGVQWRNGPSGNKVTNARADGIGAGETNTRVIIAEQTIDNQKGTFAALKAVSFQVLSNGITPCQTPIANDSMCYGGWYLPGAFELQLMHTHLQEANLSSFAPDLYWSSTEASASKAWLINFSTGELVASDKSNTNARVRAISHF</sequence>
<keyword evidence="1" id="KW-0732">Signal</keyword>
<accession>A0A378PEH0</accession>
<dbReference type="Proteomes" id="UP000254230">
    <property type="component" value="Unassembled WGS sequence"/>
</dbReference>
<protein>
    <submittedName>
        <fullName evidence="3">Legionella vir region protein</fullName>
    </submittedName>
</protein>
<evidence type="ECO:0000256" key="1">
    <source>
        <dbReference type="SAM" id="SignalP"/>
    </source>
</evidence>
<feature type="chain" id="PRO_5016565071" evidence="1">
    <location>
        <begin position="19"/>
        <end position="246"/>
    </location>
</feature>
<dbReference type="EMBL" id="UGOW01000002">
    <property type="protein sequence ID" value="STY82903.1"/>
    <property type="molecule type" value="Genomic_DNA"/>
</dbReference>
<evidence type="ECO:0000313" key="3">
    <source>
        <dbReference type="EMBL" id="STY82903.1"/>
    </source>
</evidence>
<dbReference type="OrthoDB" id="5573519at2"/>